<evidence type="ECO:0000313" key="1">
    <source>
        <dbReference type="EMBL" id="OEH77595.1"/>
    </source>
</evidence>
<reference evidence="1 2" key="1">
    <citation type="journal article" date="2016" name="BMC Genomics">
        <title>Comparative genomics reveals Cyclospora cayetanensis possesses coccidia-like metabolism and invasion components but unique surface antigens.</title>
        <authorList>
            <person name="Liu S."/>
            <person name="Wang L."/>
            <person name="Zheng H."/>
            <person name="Xu Z."/>
            <person name="Roellig D.M."/>
            <person name="Li N."/>
            <person name="Frace M.A."/>
            <person name="Tang K."/>
            <person name="Arrowood M.J."/>
            <person name="Moss D.M."/>
            <person name="Zhang L."/>
            <person name="Feng Y."/>
            <person name="Xiao L."/>
        </authorList>
    </citation>
    <scope>NUCLEOTIDE SEQUENCE [LARGE SCALE GENOMIC DNA]</scope>
    <source>
        <strain evidence="1 2">CHN_HEN01</strain>
    </source>
</reference>
<dbReference type="VEuPathDB" id="ToxoDB:cyc_06391"/>
<dbReference type="EMBL" id="JROU02001047">
    <property type="protein sequence ID" value="OEH77595.1"/>
    <property type="molecule type" value="Genomic_DNA"/>
</dbReference>
<name>A0A1D3D2B9_9EIME</name>
<sequence length="141" mass="15478">MVVSWHVFGEVWLKLKASIGGLSGILVQESLCAFDATGVLDLWCGVLLESRRRLCVCALRQDDAELGGGLEASGSRDPVLESAFVSQCRVACVQNNNINSSNPIAYWLKLQATIGGPRDILVQESLSTFEWLQFFHVSLLH</sequence>
<gene>
    <name evidence="1" type="ORF">cyc_06391</name>
</gene>
<proteinExistence type="predicted"/>
<dbReference type="Proteomes" id="UP000095192">
    <property type="component" value="Unassembled WGS sequence"/>
</dbReference>
<accession>A0A1D3D2B9</accession>
<dbReference type="InParanoid" id="A0A1D3D2B9"/>
<protein>
    <submittedName>
        <fullName evidence="1">Uncharacterized protein</fullName>
    </submittedName>
</protein>
<evidence type="ECO:0000313" key="2">
    <source>
        <dbReference type="Proteomes" id="UP000095192"/>
    </source>
</evidence>
<dbReference type="AlphaFoldDB" id="A0A1D3D2B9"/>
<organism evidence="1 2">
    <name type="scientific">Cyclospora cayetanensis</name>
    <dbReference type="NCBI Taxonomy" id="88456"/>
    <lineage>
        <taxon>Eukaryota</taxon>
        <taxon>Sar</taxon>
        <taxon>Alveolata</taxon>
        <taxon>Apicomplexa</taxon>
        <taxon>Conoidasida</taxon>
        <taxon>Coccidia</taxon>
        <taxon>Eucoccidiorida</taxon>
        <taxon>Eimeriorina</taxon>
        <taxon>Eimeriidae</taxon>
        <taxon>Cyclospora</taxon>
    </lineage>
</organism>
<comment type="caution">
    <text evidence="1">The sequence shown here is derived from an EMBL/GenBank/DDBJ whole genome shotgun (WGS) entry which is preliminary data.</text>
</comment>
<keyword evidence="2" id="KW-1185">Reference proteome</keyword>